<keyword evidence="7 11" id="KW-0479">Metal-binding</keyword>
<keyword evidence="5 11" id="KW-0500">Molybdenum</keyword>
<comment type="cofactor">
    <cofactor evidence="1 11">
        <name>Mg(2+)</name>
        <dbReference type="ChEBI" id="CHEBI:18420"/>
    </cofactor>
</comment>
<dbReference type="InterPro" id="IPR001453">
    <property type="entry name" value="MoaB/Mog_dom"/>
</dbReference>
<reference evidence="13" key="1">
    <citation type="submission" date="2019-03" db="EMBL/GenBank/DDBJ databases">
        <title>Afifella sp. nov., isolated from activated sludge.</title>
        <authorList>
            <person name="Li Q."/>
            <person name="Liu Y."/>
        </authorList>
    </citation>
    <scope>NUCLEOTIDE SEQUENCE</scope>
    <source>
        <strain evidence="13">L72</strain>
    </source>
</reference>
<evidence type="ECO:0000256" key="4">
    <source>
        <dbReference type="ARBA" id="ARBA00010763"/>
    </source>
</evidence>
<sequence length="426" mass="44906">MSGRRLLDDCFLTDSERLRHDEALAILRARIGRVVEPEEIALEEAGGRILAETIASPRPVPLADNAAVDGYAFAHSDFEATGGWFRVAGRVAAGHPQAVPHIAGTAARIFTGAVMPDGADTVAMQEDCEPHSQDGIDFVAVPPGLRKGANRRKAGEDLAAGATIASPGTPLRPQEIAAIASTGRARISAYRRLRVAVLSTGDELVRPGAPLSSGQVYDSNHFLLRSLLATIGAEITDLGLVADRSKAVQSVLAEAAAAHDAILTTGGASRGEEDHLVTSLDTLGTRHLWQIAVKPGRPMSFGQIGDCVVLALPGNPVAAFVCFLLYARPALLALGGADWREPPRFPLPADFDLPGKKAGRREFLRGMLATGGDGRLAVRRFPRDGSGLITSLREADGLIEIDEETTAVRRGSLVSFIPFSAFGIGG</sequence>
<comment type="pathway">
    <text evidence="3 11">Cofactor biosynthesis; molybdopterin biosynthesis.</text>
</comment>
<evidence type="ECO:0000256" key="5">
    <source>
        <dbReference type="ARBA" id="ARBA00022505"/>
    </source>
</evidence>
<dbReference type="CDD" id="cd00887">
    <property type="entry name" value="MoeA"/>
    <property type="match status" value="1"/>
</dbReference>
<dbReference type="Pfam" id="PF03454">
    <property type="entry name" value="MoeA_C"/>
    <property type="match status" value="1"/>
</dbReference>
<keyword evidence="9 11" id="KW-0501">Molybdenum cofactor biosynthesis</keyword>
<dbReference type="EC" id="2.10.1.1" evidence="11"/>
<dbReference type="NCBIfam" id="TIGR00177">
    <property type="entry name" value="molyb_syn"/>
    <property type="match status" value="1"/>
</dbReference>
<dbReference type="GO" id="GO:0005829">
    <property type="term" value="C:cytosol"/>
    <property type="evidence" value="ECO:0007669"/>
    <property type="project" value="TreeGrafter"/>
</dbReference>
<comment type="function">
    <text evidence="2 11">Catalyzes the insertion of molybdate into adenylated molybdopterin with the concomitant release of AMP.</text>
</comment>
<dbReference type="InterPro" id="IPR008284">
    <property type="entry name" value="MoCF_biosynth_CS"/>
</dbReference>
<dbReference type="SUPFAM" id="SSF53218">
    <property type="entry name" value="Molybdenum cofactor biosynthesis proteins"/>
    <property type="match status" value="1"/>
</dbReference>
<comment type="caution">
    <text evidence="13">The sequence shown here is derived from an EMBL/GenBank/DDBJ whole genome shotgun (WGS) entry which is preliminary data.</text>
</comment>
<dbReference type="NCBIfam" id="NF045515">
    <property type="entry name" value="Glp_gephyrin"/>
    <property type="match status" value="1"/>
</dbReference>
<dbReference type="InterPro" id="IPR036135">
    <property type="entry name" value="MoeA_linker/N_sf"/>
</dbReference>
<comment type="catalytic activity">
    <reaction evidence="10">
        <text>adenylyl-molybdopterin + molybdate = Mo-molybdopterin + AMP + H(+)</text>
        <dbReference type="Rhea" id="RHEA:35047"/>
        <dbReference type="ChEBI" id="CHEBI:15378"/>
        <dbReference type="ChEBI" id="CHEBI:36264"/>
        <dbReference type="ChEBI" id="CHEBI:62727"/>
        <dbReference type="ChEBI" id="CHEBI:71302"/>
        <dbReference type="ChEBI" id="CHEBI:456215"/>
        <dbReference type="EC" id="2.10.1.1"/>
    </reaction>
</comment>
<evidence type="ECO:0000256" key="11">
    <source>
        <dbReference type="RuleBase" id="RU365090"/>
    </source>
</evidence>
<comment type="similarity">
    <text evidence="4 11">Belongs to the MoeA family.</text>
</comment>
<dbReference type="Gene3D" id="2.40.340.10">
    <property type="entry name" value="MoeA, C-terminal, domain IV"/>
    <property type="match status" value="1"/>
</dbReference>
<evidence type="ECO:0000256" key="7">
    <source>
        <dbReference type="ARBA" id="ARBA00022723"/>
    </source>
</evidence>
<dbReference type="InterPro" id="IPR038987">
    <property type="entry name" value="MoeA-like"/>
</dbReference>
<dbReference type="EMBL" id="SPKJ01000114">
    <property type="protein sequence ID" value="MYZ50025.1"/>
    <property type="molecule type" value="Genomic_DNA"/>
</dbReference>
<accession>A0A964T7R9</accession>
<protein>
    <recommendedName>
        <fullName evidence="11">Molybdopterin molybdenumtransferase</fullName>
        <ecNumber evidence="11">2.10.1.1</ecNumber>
    </recommendedName>
</protein>
<dbReference type="InterPro" id="IPR036425">
    <property type="entry name" value="MoaB/Mog-like_dom_sf"/>
</dbReference>
<dbReference type="RefSeq" id="WP_161142358.1">
    <property type="nucleotide sequence ID" value="NZ_SPKJ01000114.1"/>
</dbReference>
<name>A0A964T7R9_9HYPH</name>
<dbReference type="Gene3D" id="3.40.980.10">
    <property type="entry name" value="MoaB/Mog-like domain"/>
    <property type="match status" value="1"/>
</dbReference>
<evidence type="ECO:0000256" key="1">
    <source>
        <dbReference type="ARBA" id="ARBA00001946"/>
    </source>
</evidence>
<gene>
    <name evidence="13" type="ORF">E4O86_20170</name>
</gene>
<dbReference type="InterPro" id="IPR005110">
    <property type="entry name" value="MoeA_linker/N"/>
</dbReference>
<dbReference type="Pfam" id="PF00994">
    <property type="entry name" value="MoCF_biosynth"/>
    <property type="match status" value="1"/>
</dbReference>
<feature type="domain" description="MoaB/Mog" evidence="12">
    <location>
        <begin position="196"/>
        <end position="333"/>
    </location>
</feature>
<dbReference type="Proteomes" id="UP000773614">
    <property type="component" value="Unassembled WGS sequence"/>
</dbReference>
<dbReference type="Gene3D" id="3.90.105.10">
    <property type="entry name" value="Molybdopterin biosynthesis moea protein, domain 2"/>
    <property type="match status" value="1"/>
</dbReference>
<evidence type="ECO:0000259" key="12">
    <source>
        <dbReference type="SMART" id="SM00852"/>
    </source>
</evidence>
<dbReference type="Pfam" id="PF03453">
    <property type="entry name" value="MoeA_N"/>
    <property type="match status" value="1"/>
</dbReference>
<evidence type="ECO:0000313" key="14">
    <source>
        <dbReference type="Proteomes" id="UP000773614"/>
    </source>
</evidence>
<dbReference type="Gene3D" id="2.170.190.11">
    <property type="entry name" value="Molybdopterin biosynthesis moea protein, domain 3"/>
    <property type="match status" value="1"/>
</dbReference>
<dbReference type="OrthoDB" id="9804758at2"/>
<keyword evidence="8 11" id="KW-0460">Magnesium</keyword>
<evidence type="ECO:0000256" key="10">
    <source>
        <dbReference type="ARBA" id="ARBA00047317"/>
    </source>
</evidence>
<dbReference type="InterPro" id="IPR005111">
    <property type="entry name" value="MoeA_C_domain_IV"/>
</dbReference>
<proteinExistence type="inferred from homology"/>
<evidence type="ECO:0000256" key="2">
    <source>
        <dbReference type="ARBA" id="ARBA00002901"/>
    </source>
</evidence>
<organism evidence="13 14">
    <name type="scientific">Propylenella binzhouense</name>
    <dbReference type="NCBI Taxonomy" id="2555902"/>
    <lineage>
        <taxon>Bacteria</taxon>
        <taxon>Pseudomonadati</taxon>
        <taxon>Pseudomonadota</taxon>
        <taxon>Alphaproteobacteria</taxon>
        <taxon>Hyphomicrobiales</taxon>
        <taxon>Propylenellaceae</taxon>
        <taxon>Propylenella</taxon>
    </lineage>
</organism>
<keyword evidence="6 11" id="KW-0808">Transferase</keyword>
<evidence type="ECO:0000313" key="13">
    <source>
        <dbReference type="EMBL" id="MYZ50025.1"/>
    </source>
</evidence>
<dbReference type="PROSITE" id="PS01079">
    <property type="entry name" value="MOCF_BIOSYNTHESIS_2"/>
    <property type="match status" value="1"/>
</dbReference>
<dbReference type="GO" id="GO:0046872">
    <property type="term" value="F:metal ion binding"/>
    <property type="evidence" value="ECO:0007669"/>
    <property type="project" value="UniProtKB-UniRule"/>
</dbReference>
<dbReference type="GO" id="GO:0006777">
    <property type="term" value="P:Mo-molybdopterin cofactor biosynthetic process"/>
    <property type="evidence" value="ECO:0007669"/>
    <property type="project" value="UniProtKB-UniRule"/>
</dbReference>
<dbReference type="PANTHER" id="PTHR10192">
    <property type="entry name" value="MOLYBDOPTERIN BIOSYNTHESIS PROTEIN"/>
    <property type="match status" value="1"/>
</dbReference>
<evidence type="ECO:0000256" key="9">
    <source>
        <dbReference type="ARBA" id="ARBA00023150"/>
    </source>
</evidence>
<dbReference type="SUPFAM" id="SSF63867">
    <property type="entry name" value="MoeA C-terminal domain-like"/>
    <property type="match status" value="1"/>
</dbReference>
<dbReference type="GO" id="GO:0061599">
    <property type="term" value="F:molybdopterin molybdotransferase activity"/>
    <property type="evidence" value="ECO:0007669"/>
    <property type="project" value="UniProtKB-UniRule"/>
</dbReference>
<evidence type="ECO:0000256" key="6">
    <source>
        <dbReference type="ARBA" id="ARBA00022679"/>
    </source>
</evidence>
<dbReference type="PANTHER" id="PTHR10192:SF5">
    <property type="entry name" value="GEPHYRIN"/>
    <property type="match status" value="1"/>
</dbReference>
<evidence type="ECO:0000256" key="3">
    <source>
        <dbReference type="ARBA" id="ARBA00005046"/>
    </source>
</evidence>
<dbReference type="AlphaFoldDB" id="A0A964T7R9"/>
<evidence type="ECO:0000256" key="8">
    <source>
        <dbReference type="ARBA" id="ARBA00022842"/>
    </source>
</evidence>
<dbReference type="FunFam" id="3.40.980.10:FF:000004">
    <property type="entry name" value="Molybdopterin molybdenumtransferase"/>
    <property type="match status" value="1"/>
</dbReference>
<dbReference type="InterPro" id="IPR036688">
    <property type="entry name" value="MoeA_C_domain_IV_sf"/>
</dbReference>
<dbReference type="SUPFAM" id="SSF63882">
    <property type="entry name" value="MoeA N-terminal region -like"/>
    <property type="match status" value="1"/>
</dbReference>
<keyword evidence="14" id="KW-1185">Reference proteome</keyword>
<dbReference type="SMART" id="SM00852">
    <property type="entry name" value="MoCF_biosynth"/>
    <property type="match status" value="1"/>
</dbReference>